<dbReference type="Proteomes" id="UP000887579">
    <property type="component" value="Unplaced"/>
</dbReference>
<reference evidence="2" key="1">
    <citation type="submission" date="2022-11" db="UniProtKB">
        <authorList>
            <consortium name="WormBaseParasite"/>
        </authorList>
    </citation>
    <scope>IDENTIFICATION</scope>
</reference>
<organism evidence="1 2">
    <name type="scientific">Panagrolaimus sp. ES5</name>
    <dbReference type="NCBI Taxonomy" id="591445"/>
    <lineage>
        <taxon>Eukaryota</taxon>
        <taxon>Metazoa</taxon>
        <taxon>Ecdysozoa</taxon>
        <taxon>Nematoda</taxon>
        <taxon>Chromadorea</taxon>
        <taxon>Rhabditida</taxon>
        <taxon>Tylenchina</taxon>
        <taxon>Panagrolaimomorpha</taxon>
        <taxon>Panagrolaimoidea</taxon>
        <taxon>Panagrolaimidae</taxon>
        <taxon>Panagrolaimus</taxon>
    </lineage>
</organism>
<name>A0AC34FN05_9BILA</name>
<proteinExistence type="predicted"/>
<protein>
    <submittedName>
        <fullName evidence="2">Eukaryotic translation initiation factor 5A</fullName>
    </submittedName>
</protein>
<sequence length="157" mass="17492">MSFSKENSGASSTYPAQCSSLGKNDFVMIKNRPCKIVEICFTKDGKHGHAKAHIVGLDIFTKKRMEHICPSTKNIDVPFVMRKEYQLLSINNGNFVSLLDLKTCEIKDNLCLPKNELGIEIKSAFEKSGDLGILVTVFTACDEEAIRAWKKMPSNSC</sequence>
<dbReference type="WBParaSite" id="ES5_v2.g18712.t1">
    <property type="protein sequence ID" value="ES5_v2.g18712.t1"/>
    <property type="gene ID" value="ES5_v2.g18712"/>
</dbReference>
<accession>A0AC34FN05</accession>
<evidence type="ECO:0000313" key="2">
    <source>
        <dbReference type="WBParaSite" id="ES5_v2.g18712.t1"/>
    </source>
</evidence>
<evidence type="ECO:0000313" key="1">
    <source>
        <dbReference type="Proteomes" id="UP000887579"/>
    </source>
</evidence>